<dbReference type="Proteomes" id="UP001367508">
    <property type="component" value="Unassembled WGS sequence"/>
</dbReference>
<accession>A0AAN9LNM3</accession>
<evidence type="ECO:0000256" key="1">
    <source>
        <dbReference type="SAM" id="MobiDB-lite"/>
    </source>
</evidence>
<dbReference type="AlphaFoldDB" id="A0AAN9LNM3"/>
<evidence type="ECO:0000313" key="2">
    <source>
        <dbReference type="EMBL" id="KAK7339390.1"/>
    </source>
</evidence>
<proteinExistence type="predicted"/>
<comment type="caution">
    <text evidence="2">The sequence shown here is derived from an EMBL/GenBank/DDBJ whole genome shotgun (WGS) entry which is preliminary data.</text>
</comment>
<dbReference type="EMBL" id="JAYMYQ010000004">
    <property type="protein sequence ID" value="KAK7339390.1"/>
    <property type="molecule type" value="Genomic_DNA"/>
</dbReference>
<reference evidence="2 3" key="1">
    <citation type="submission" date="2024-01" db="EMBL/GenBank/DDBJ databases">
        <title>The genomes of 5 underutilized Papilionoideae crops provide insights into root nodulation and disease resistanc.</title>
        <authorList>
            <person name="Jiang F."/>
        </authorList>
    </citation>
    <scope>NUCLEOTIDE SEQUENCE [LARGE SCALE GENOMIC DNA]</scope>
    <source>
        <strain evidence="2">LVBAO_FW01</strain>
        <tissue evidence="2">Leaves</tissue>
    </source>
</reference>
<name>A0AAN9LNM3_CANGL</name>
<sequence length="85" mass="9650">MESPRLAVVSDLRELPSFGPQLMPRCLSRAYATFWTLTRISLGQQEARPLPLPCSGDERRSNEVNESDLGCTNMFGQGLRLRRLR</sequence>
<keyword evidence="3" id="KW-1185">Reference proteome</keyword>
<gene>
    <name evidence="2" type="ORF">VNO77_20054</name>
</gene>
<protein>
    <submittedName>
        <fullName evidence="2">Uncharacterized protein</fullName>
    </submittedName>
</protein>
<evidence type="ECO:0000313" key="3">
    <source>
        <dbReference type="Proteomes" id="UP001367508"/>
    </source>
</evidence>
<feature type="region of interest" description="Disordered" evidence="1">
    <location>
        <begin position="48"/>
        <end position="67"/>
    </location>
</feature>
<organism evidence="2 3">
    <name type="scientific">Canavalia gladiata</name>
    <name type="common">Sword bean</name>
    <name type="synonym">Dolichos gladiatus</name>
    <dbReference type="NCBI Taxonomy" id="3824"/>
    <lineage>
        <taxon>Eukaryota</taxon>
        <taxon>Viridiplantae</taxon>
        <taxon>Streptophyta</taxon>
        <taxon>Embryophyta</taxon>
        <taxon>Tracheophyta</taxon>
        <taxon>Spermatophyta</taxon>
        <taxon>Magnoliopsida</taxon>
        <taxon>eudicotyledons</taxon>
        <taxon>Gunneridae</taxon>
        <taxon>Pentapetalae</taxon>
        <taxon>rosids</taxon>
        <taxon>fabids</taxon>
        <taxon>Fabales</taxon>
        <taxon>Fabaceae</taxon>
        <taxon>Papilionoideae</taxon>
        <taxon>50 kb inversion clade</taxon>
        <taxon>NPAAA clade</taxon>
        <taxon>indigoferoid/millettioid clade</taxon>
        <taxon>Phaseoleae</taxon>
        <taxon>Canavalia</taxon>
    </lineage>
</organism>